<evidence type="ECO:0000256" key="2">
    <source>
        <dbReference type="SAM" id="SignalP"/>
    </source>
</evidence>
<evidence type="ECO:0008006" key="6">
    <source>
        <dbReference type="Google" id="ProtNLM"/>
    </source>
</evidence>
<sequence length="178" mass="19741">MRMERTVLLPCILLFAGLHAASAIRFCMANCSLPLTNEFCYVTEDVCAFPTGDIDAKMAVRAMKLQDNAGNCIDYFGKFMCAMYFPPCQFRVIVPVCYNNCLQAYRNCGASRSTAKDRCASLSAVGMVAAKGDSSCRKILIAAALFPDDIIILSTFSFMAFVIVALILFAIWKYRNRE</sequence>
<dbReference type="GeneID" id="17299458"/>
<feature type="transmembrane region" description="Helical" evidence="1">
    <location>
        <begin position="150"/>
        <end position="172"/>
    </location>
</feature>
<evidence type="ECO:0000313" key="4">
    <source>
        <dbReference type="EnsemblProtists" id="EKX42829"/>
    </source>
</evidence>
<reference evidence="5" key="2">
    <citation type="submission" date="2012-11" db="EMBL/GenBank/DDBJ databases">
        <authorList>
            <person name="Kuo A."/>
            <person name="Curtis B.A."/>
            <person name="Tanifuji G."/>
            <person name="Burki F."/>
            <person name="Gruber A."/>
            <person name="Irimia M."/>
            <person name="Maruyama S."/>
            <person name="Arias M.C."/>
            <person name="Ball S.G."/>
            <person name="Gile G.H."/>
            <person name="Hirakawa Y."/>
            <person name="Hopkins J.F."/>
            <person name="Rensing S.A."/>
            <person name="Schmutz J."/>
            <person name="Symeonidi A."/>
            <person name="Elias M."/>
            <person name="Eveleigh R.J."/>
            <person name="Herman E.K."/>
            <person name="Klute M.J."/>
            <person name="Nakayama T."/>
            <person name="Obornik M."/>
            <person name="Reyes-Prieto A."/>
            <person name="Armbrust E.V."/>
            <person name="Aves S.J."/>
            <person name="Beiko R.G."/>
            <person name="Coutinho P."/>
            <person name="Dacks J.B."/>
            <person name="Durnford D.G."/>
            <person name="Fast N.M."/>
            <person name="Green B.R."/>
            <person name="Grisdale C."/>
            <person name="Hempe F."/>
            <person name="Henrissat B."/>
            <person name="Hoppner M.P."/>
            <person name="Ishida K.-I."/>
            <person name="Kim E."/>
            <person name="Koreny L."/>
            <person name="Kroth P.G."/>
            <person name="Liu Y."/>
            <person name="Malik S.-B."/>
            <person name="Maier U.G."/>
            <person name="McRose D."/>
            <person name="Mock T."/>
            <person name="Neilson J.A."/>
            <person name="Onodera N.T."/>
            <person name="Poole A.M."/>
            <person name="Pritham E.J."/>
            <person name="Richards T.A."/>
            <person name="Rocap G."/>
            <person name="Roy S.W."/>
            <person name="Sarai C."/>
            <person name="Schaack S."/>
            <person name="Shirato S."/>
            <person name="Slamovits C.H."/>
            <person name="Spencer D.F."/>
            <person name="Suzuki S."/>
            <person name="Worden A.Z."/>
            <person name="Zauner S."/>
            <person name="Barry K."/>
            <person name="Bell C."/>
            <person name="Bharti A.K."/>
            <person name="Crow J.A."/>
            <person name="Grimwood J."/>
            <person name="Kramer R."/>
            <person name="Lindquist E."/>
            <person name="Lucas S."/>
            <person name="Salamov A."/>
            <person name="McFadden G.I."/>
            <person name="Lane C.E."/>
            <person name="Keeling P.J."/>
            <person name="Gray M.W."/>
            <person name="Grigoriev I.V."/>
            <person name="Archibald J.M."/>
        </authorList>
    </citation>
    <scope>NUCLEOTIDE SEQUENCE</scope>
    <source>
        <strain evidence="5">CCMP2712</strain>
    </source>
</reference>
<feature type="chain" id="PRO_5008770820" description="FZ domain-containing protein" evidence="2">
    <location>
        <begin position="24"/>
        <end position="178"/>
    </location>
</feature>
<evidence type="ECO:0000256" key="1">
    <source>
        <dbReference type="SAM" id="Phobius"/>
    </source>
</evidence>
<reference evidence="3 5" key="1">
    <citation type="journal article" date="2012" name="Nature">
        <title>Algal genomes reveal evolutionary mosaicism and the fate of nucleomorphs.</title>
        <authorList>
            <consortium name="DOE Joint Genome Institute"/>
            <person name="Curtis B.A."/>
            <person name="Tanifuji G."/>
            <person name="Burki F."/>
            <person name="Gruber A."/>
            <person name="Irimia M."/>
            <person name="Maruyama S."/>
            <person name="Arias M.C."/>
            <person name="Ball S.G."/>
            <person name="Gile G.H."/>
            <person name="Hirakawa Y."/>
            <person name="Hopkins J.F."/>
            <person name="Kuo A."/>
            <person name="Rensing S.A."/>
            <person name="Schmutz J."/>
            <person name="Symeonidi A."/>
            <person name="Elias M."/>
            <person name="Eveleigh R.J."/>
            <person name="Herman E.K."/>
            <person name="Klute M.J."/>
            <person name="Nakayama T."/>
            <person name="Obornik M."/>
            <person name="Reyes-Prieto A."/>
            <person name="Armbrust E.V."/>
            <person name="Aves S.J."/>
            <person name="Beiko R.G."/>
            <person name="Coutinho P."/>
            <person name="Dacks J.B."/>
            <person name="Durnford D.G."/>
            <person name="Fast N.M."/>
            <person name="Green B.R."/>
            <person name="Grisdale C.J."/>
            <person name="Hempel F."/>
            <person name="Henrissat B."/>
            <person name="Hoppner M.P."/>
            <person name="Ishida K."/>
            <person name="Kim E."/>
            <person name="Koreny L."/>
            <person name="Kroth P.G."/>
            <person name="Liu Y."/>
            <person name="Malik S.B."/>
            <person name="Maier U.G."/>
            <person name="McRose D."/>
            <person name="Mock T."/>
            <person name="Neilson J.A."/>
            <person name="Onodera N.T."/>
            <person name="Poole A.M."/>
            <person name="Pritham E.J."/>
            <person name="Richards T.A."/>
            <person name="Rocap G."/>
            <person name="Roy S.W."/>
            <person name="Sarai C."/>
            <person name="Schaack S."/>
            <person name="Shirato S."/>
            <person name="Slamovits C.H."/>
            <person name="Spencer D.F."/>
            <person name="Suzuki S."/>
            <person name="Worden A.Z."/>
            <person name="Zauner S."/>
            <person name="Barry K."/>
            <person name="Bell C."/>
            <person name="Bharti A.K."/>
            <person name="Crow J.A."/>
            <person name="Grimwood J."/>
            <person name="Kramer R."/>
            <person name="Lindquist E."/>
            <person name="Lucas S."/>
            <person name="Salamov A."/>
            <person name="McFadden G.I."/>
            <person name="Lane C.E."/>
            <person name="Keeling P.J."/>
            <person name="Gray M.W."/>
            <person name="Grigoriev I.V."/>
            <person name="Archibald J.M."/>
        </authorList>
    </citation>
    <scope>NUCLEOTIDE SEQUENCE</scope>
    <source>
        <strain evidence="3 5">CCMP2712</strain>
    </source>
</reference>
<dbReference type="KEGG" id="gtt:GUITHDRAFT_140969"/>
<dbReference type="SUPFAM" id="SSF63501">
    <property type="entry name" value="Frizzled cysteine-rich domain"/>
    <property type="match status" value="1"/>
</dbReference>
<proteinExistence type="predicted"/>
<gene>
    <name evidence="3" type="ORF">GUITHDRAFT_140969</name>
</gene>
<feature type="signal peptide" evidence="2">
    <location>
        <begin position="1"/>
        <end position="23"/>
    </location>
</feature>
<dbReference type="EnsemblProtists" id="EKX42829">
    <property type="protein sequence ID" value="EKX42829"/>
    <property type="gene ID" value="GUITHDRAFT_140969"/>
</dbReference>
<dbReference type="AlphaFoldDB" id="L1J3Y5"/>
<reference evidence="4" key="3">
    <citation type="submission" date="2015-06" db="UniProtKB">
        <authorList>
            <consortium name="EnsemblProtists"/>
        </authorList>
    </citation>
    <scope>IDENTIFICATION</scope>
</reference>
<dbReference type="HOGENOM" id="CLU_1513346_0_0_1"/>
<keyword evidence="1" id="KW-0472">Membrane</keyword>
<dbReference type="Proteomes" id="UP000011087">
    <property type="component" value="Unassembled WGS sequence"/>
</dbReference>
<protein>
    <recommendedName>
        <fullName evidence="6">FZ domain-containing protein</fullName>
    </recommendedName>
</protein>
<dbReference type="InterPro" id="IPR036790">
    <property type="entry name" value="Frizzled_dom_sf"/>
</dbReference>
<name>L1J3Y5_GUITC</name>
<accession>L1J3Y5</accession>
<keyword evidence="1" id="KW-0812">Transmembrane</keyword>
<evidence type="ECO:0000313" key="5">
    <source>
        <dbReference type="Proteomes" id="UP000011087"/>
    </source>
</evidence>
<keyword evidence="1" id="KW-1133">Transmembrane helix</keyword>
<dbReference type="OrthoDB" id="10515987at2759"/>
<dbReference type="PaxDb" id="55529-EKX42829"/>
<organism evidence="3">
    <name type="scientific">Guillardia theta (strain CCMP2712)</name>
    <name type="common">Cryptophyte</name>
    <dbReference type="NCBI Taxonomy" id="905079"/>
    <lineage>
        <taxon>Eukaryota</taxon>
        <taxon>Cryptophyceae</taxon>
        <taxon>Pyrenomonadales</taxon>
        <taxon>Geminigeraceae</taxon>
        <taxon>Guillardia</taxon>
    </lineage>
</organism>
<dbReference type="RefSeq" id="XP_005829809.1">
    <property type="nucleotide sequence ID" value="XM_005829752.1"/>
</dbReference>
<evidence type="ECO:0000313" key="3">
    <source>
        <dbReference type="EMBL" id="EKX42829.1"/>
    </source>
</evidence>
<dbReference type="EMBL" id="JH993014">
    <property type="protein sequence ID" value="EKX42829.1"/>
    <property type="molecule type" value="Genomic_DNA"/>
</dbReference>
<keyword evidence="2" id="KW-0732">Signal</keyword>
<dbReference type="Gene3D" id="1.10.2000.10">
    <property type="entry name" value="Frizzled cysteine-rich domain"/>
    <property type="match status" value="1"/>
</dbReference>
<keyword evidence="5" id="KW-1185">Reference proteome</keyword>